<keyword evidence="2" id="KW-0482">Metalloprotease</keyword>
<keyword evidence="2" id="KW-0862">Zinc</keyword>
<comment type="caution">
    <text evidence="3">The sequence shown here is derived from an EMBL/GenBank/DDBJ whole genome shotgun (WGS) entry which is preliminary data.</text>
</comment>
<keyword evidence="1 2" id="KW-0224">Dipeptidase</keyword>
<dbReference type="PANTHER" id="PTHR10443">
    <property type="entry name" value="MICROSOMAL DIPEPTIDASE"/>
    <property type="match status" value="1"/>
</dbReference>
<proteinExistence type="inferred from homology"/>
<keyword evidence="2" id="KW-0479">Metal-binding</keyword>
<dbReference type="CDD" id="cd01301">
    <property type="entry name" value="rDP_like"/>
    <property type="match status" value="1"/>
</dbReference>
<dbReference type="GO" id="GO:0070573">
    <property type="term" value="F:metallodipeptidase activity"/>
    <property type="evidence" value="ECO:0007669"/>
    <property type="project" value="InterPro"/>
</dbReference>
<sequence length="343" mass="37830">MKQGKQGGFFWSCWVDCPPGKSDFSDLNYAPVVVETLSQLDVIHRLQATHPNIFSPATLDSTSALKAFRRQGKYLSPIGLEGLHMIGRNASTLRLYHKLGVKYATLTWNCHNAMADAAQVTVLEDSLDPDAARPAKPYWGGLSPLGTKIIREMNRLGIMVDLSHTHPATMRDVLAGNTTKAFDGSRAPVIFSHSSAYALCPHPRNVPDDILSLVKQTDSVVMVTFVPPFISCVASEVPGQLPNFYPPNSTLEFVADHIMYIGEKIGYAHVGIGSDFDGIPYTPRGLEDVAKFPDLVKELLRRGLSDRQVEGIVGANLLRVWKRVEEVSREMQTNGELPMEDDI</sequence>
<dbReference type="PROSITE" id="PS51365">
    <property type="entry name" value="RENAL_DIPEPTIDASE_2"/>
    <property type="match status" value="1"/>
</dbReference>
<dbReference type="EC" id="3.4.13.19" evidence="2"/>
<evidence type="ECO:0000313" key="3">
    <source>
        <dbReference type="EMBL" id="KAK5527455.1"/>
    </source>
</evidence>
<reference evidence="3 4" key="1">
    <citation type="submission" date="2023-06" db="EMBL/GenBank/DDBJ databases">
        <title>Black Yeasts Isolated from many extreme environments.</title>
        <authorList>
            <person name="Coleine C."/>
            <person name="Stajich J.E."/>
            <person name="Selbmann L."/>
        </authorList>
    </citation>
    <scope>NUCLEOTIDE SEQUENCE [LARGE SCALE GENOMIC DNA]</scope>
    <source>
        <strain evidence="3 4">CCFEE 5887</strain>
    </source>
</reference>
<keyword evidence="2" id="KW-0378">Hydrolase</keyword>
<dbReference type="PANTHER" id="PTHR10443:SF12">
    <property type="entry name" value="DIPEPTIDASE"/>
    <property type="match status" value="1"/>
</dbReference>
<keyword evidence="2" id="KW-0645">Protease</keyword>
<dbReference type="GO" id="GO:0046872">
    <property type="term" value="F:metal ion binding"/>
    <property type="evidence" value="ECO:0007669"/>
    <property type="project" value="UniProtKB-UniRule"/>
</dbReference>
<name>A0AAV9PT95_9PEZI</name>
<protein>
    <recommendedName>
        <fullName evidence="2">Dipeptidase</fullName>
        <ecNumber evidence="2">3.4.13.19</ecNumber>
    </recommendedName>
</protein>
<dbReference type="Pfam" id="PF01244">
    <property type="entry name" value="Peptidase_M19"/>
    <property type="match status" value="1"/>
</dbReference>
<dbReference type="EMBL" id="JAXLQG010000061">
    <property type="protein sequence ID" value="KAK5527455.1"/>
    <property type="molecule type" value="Genomic_DNA"/>
</dbReference>
<evidence type="ECO:0000256" key="1">
    <source>
        <dbReference type="ARBA" id="ARBA00022997"/>
    </source>
</evidence>
<gene>
    <name evidence="3" type="ORF">LTR25_011187</name>
</gene>
<evidence type="ECO:0000313" key="4">
    <source>
        <dbReference type="Proteomes" id="UP001345827"/>
    </source>
</evidence>
<dbReference type="Proteomes" id="UP001345827">
    <property type="component" value="Unassembled WGS sequence"/>
</dbReference>
<dbReference type="InterPro" id="IPR032466">
    <property type="entry name" value="Metal_Hydrolase"/>
</dbReference>
<dbReference type="GO" id="GO:0006508">
    <property type="term" value="P:proteolysis"/>
    <property type="evidence" value="ECO:0007669"/>
    <property type="project" value="UniProtKB-KW"/>
</dbReference>
<dbReference type="SUPFAM" id="SSF51556">
    <property type="entry name" value="Metallo-dependent hydrolases"/>
    <property type="match status" value="1"/>
</dbReference>
<evidence type="ECO:0000256" key="2">
    <source>
        <dbReference type="RuleBase" id="RU341113"/>
    </source>
</evidence>
<accession>A0AAV9PT95</accession>
<comment type="similarity">
    <text evidence="2">Belongs to the metallo-dependent hydrolases superfamily. Peptidase M19 family.</text>
</comment>
<keyword evidence="4" id="KW-1185">Reference proteome</keyword>
<comment type="cofactor">
    <cofactor evidence="2">
        <name>Zn(2+)</name>
        <dbReference type="ChEBI" id="CHEBI:29105"/>
    </cofactor>
</comment>
<dbReference type="Gene3D" id="3.20.20.140">
    <property type="entry name" value="Metal-dependent hydrolases"/>
    <property type="match status" value="1"/>
</dbReference>
<comment type="catalytic activity">
    <reaction evidence="2">
        <text>an L-aminoacyl-L-amino acid + H2O = 2 an L-alpha-amino acid</text>
        <dbReference type="Rhea" id="RHEA:48940"/>
        <dbReference type="ChEBI" id="CHEBI:15377"/>
        <dbReference type="ChEBI" id="CHEBI:59869"/>
        <dbReference type="ChEBI" id="CHEBI:77460"/>
        <dbReference type="EC" id="3.4.13.19"/>
    </reaction>
</comment>
<organism evidence="3 4">
    <name type="scientific">Vermiconidia calcicola</name>
    <dbReference type="NCBI Taxonomy" id="1690605"/>
    <lineage>
        <taxon>Eukaryota</taxon>
        <taxon>Fungi</taxon>
        <taxon>Dikarya</taxon>
        <taxon>Ascomycota</taxon>
        <taxon>Pezizomycotina</taxon>
        <taxon>Dothideomycetes</taxon>
        <taxon>Dothideomycetidae</taxon>
        <taxon>Mycosphaerellales</taxon>
        <taxon>Extremaceae</taxon>
        <taxon>Vermiconidia</taxon>
    </lineage>
</organism>
<dbReference type="InterPro" id="IPR008257">
    <property type="entry name" value="Pept_M19"/>
</dbReference>
<dbReference type="AlphaFoldDB" id="A0AAV9PT95"/>